<proteinExistence type="predicted"/>
<protein>
    <submittedName>
        <fullName evidence="2">Uncharacterized protein</fullName>
    </submittedName>
</protein>
<evidence type="ECO:0000313" key="3">
    <source>
        <dbReference type="Proteomes" id="UP001501147"/>
    </source>
</evidence>
<feature type="compositionally biased region" description="Low complexity" evidence="1">
    <location>
        <begin position="55"/>
        <end position="69"/>
    </location>
</feature>
<feature type="compositionally biased region" description="Basic residues" evidence="1">
    <location>
        <begin position="32"/>
        <end position="42"/>
    </location>
</feature>
<reference evidence="3" key="1">
    <citation type="journal article" date="2019" name="Int. J. Syst. Evol. Microbiol.">
        <title>The Global Catalogue of Microorganisms (GCM) 10K type strain sequencing project: providing services to taxonomists for standard genome sequencing and annotation.</title>
        <authorList>
            <consortium name="The Broad Institute Genomics Platform"/>
            <consortium name="The Broad Institute Genome Sequencing Center for Infectious Disease"/>
            <person name="Wu L."/>
            <person name="Ma J."/>
        </authorList>
    </citation>
    <scope>NUCLEOTIDE SEQUENCE [LARGE SCALE GENOMIC DNA]</scope>
    <source>
        <strain evidence="3">JCM 18324</strain>
    </source>
</reference>
<accession>A0ABP9ADW5</accession>
<organism evidence="2 3">
    <name type="scientific">Streptomyces sanyensis</name>
    <dbReference type="NCBI Taxonomy" id="568869"/>
    <lineage>
        <taxon>Bacteria</taxon>
        <taxon>Bacillati</taxon>
        <taxon>Actinomycetota</taxon>
        <taxon>Actinomycetes</taxon>
        <taxon>Kitasatosporales</taxon>
        <taxon>Streptomycetaceae</taxon>
        <taxon>Streptomyces</taxon>
    </lineage>
</organism>
<feature type="compositionally biased region" description="Basic and acidic residues" evidence="1">
    <location>
        <begin position="106"/>
        <end position="122"/>
    </location>
</feature>
<name>A0ABP9ADW5_9ACTN</name>
<feature type="region of interest" description="Disordered" evidence="1">
    <location>
        <begin position="16"/>
        <end position="161"/>
    </location>
</feature>
<dbReference type="EMBL" id="BAABJV010000007">
    <property type="protein sequence ID" value="GAA4779898.1"/>
    <property type="molecule type" value="Genomic_DNA"/>
</dbReference>
<feature type="compositionally biased region" description="Low complexity" evidence="1">
    <location>
        <begin position="87"/>
        <end position="98"/>
    </location>
</feature>
<dbReference type="Proteomes" id="UP001501147">
    <property type="component" value="Unassembled WGS sequence"/>
</dbReference>
<comment type="caution">
    <text evidence="2">The sequence shown here is derived from an EMBL/GenBank/DDBJ whole genome shotgun (WGS) entry which is preliminary data.</text>
</comment>
<evidence type="ECO:0000313" key="2">
    <source>
        <dbReference type="EMBL" id="GAA4779898.1"/>
    </source>
</evidence>
<evidence type="ECO:0000256" key="1">
    <source>
        <dbReference type="SAM" id="MobiDB-lite"/>
    </source>
</evidence>
<feature type="compositionally biased region" description="Gly residues" evidence="1">
    <location>
        <begin position="70"/>
        <end position="79"/>
    </location>
</feature>
<gene>
    <name evidence="2" type="ORF">GCM10023329_31330</name>
</gene>
<keyword evidence="3" id="KW-1185">Reference proteome</keyword>
<feature type="compositionally biased region" description="Low complexity" evidence="1">
    <location>
        <begin position="123"/>
        <end position="137"/>
    </location>
</feature>
<sequence length="161" mass="16438">MNRCPLTSQARICAPVNLVPRGGQSTDSPGLRRSRAARKGRTGRGSGRTGRGRGRAPCATEGAAAEGAAGVPGGRGRGTGPRDRSNRAAAPGAPRPVRGGAGAGRSGERAGSEADRHGRDSTGRAAGTPGAGPRPRGYVLRGQRHTPNTPERRMPAPLRRT</sequence>